<evidence type="ECO:0000313" key="2">
    <source>
        <dbReference type="Proteomes" id="UP000639274"/>
    </source>
</evidence>
<dbReference type="AlphaFoldDB" id="A0A975ASL8"/>
<evidence type="ECO:0000313" key="1">
    <source>
        <dbReference type="EMBL" id="QSX79084.1"/>
    </source>
</evidence>
<gene>
    <name evidence="1" type="ORF">I8J32_004045</name>
</gene>
<dbReference type="EMBL" id="CP071518">
    <property type="protein sequence ID" value="QSX79084.1"/>
    <property type="molecule type" value="Genomic_DNA"/>
</dbReference>
<dbReference type="Proteomes" id="UP000639274">
    <property type="component" value="Chromosome"/>
</dbReference>
<dbReference type="InterPro" id="IPR011050">
    <property type="entry name" value="Pectin_lyase_fold/virulence"/>
</dbReference>
<name>A0A975ASL8_9GAMM</name>
<keyword evidence="2" id="KW-1185">Reference proteome</keyword>
<proteinExistence type="predicted"/>
<dbReference type="InterPro" id="IPR012334">
    <property type="entry name" value="Pectin_lyas_fold"/>
</dbReference>
<protein>
    <recommendedName>
        <fullName evidence="3">Right handed beta helix domain-containing protein</fullName>
    </recommendedName>
</protein>
<dbReference type="KEGG" id="lsf:I8J32_004045"/>
<reference evidence="1 2" key="1">
    <citation type="submission" date="2021-03" db="EMBL/GenBank/DDBJ databases">
        <title>Lysobacter sp. nov. isolated from soil of gangwondo yeongwol, south Korea.</title>
        <authorList>
            <person name="Kim K.R."/>
            <person name="Kim K.H."/>
            <person name="Jeon C.O."/>
        </authorList>
    </citation>
    <scope>NUCLEOTIDE SEQUENCE [LARGE SCALE GENOMIC DNA]</scope>
    <source>
        <strain evidence="1 2">R19</strain>
    </source>
</reference>
<organism evidence="1 2">
    <name type="scientific">Agrilutibacter solisilvae</name>
    <dbReference type="NCBI Taxonomy" id="2763317"/>
    <lineage>
        <taxon>Bacteria</taxon>
        <taxon>Pseudomonadati</taxon>
        <taxon>Pseudomonadota</taxon>
        <taxon>Gammaproteobacteria</taxon>
        <taxon>Lysobacterales</taxon>
        <taxon>Lysobacteraceae</taxon>
        <taxon>Agrilutibacter</taxon>
    </lineage>
</organism>
<dbReference type="RefSeq" id="WP_207526770.1">
    <property type="nucleotide sequence ID" value="NZ_CP071518.1"/>
</dbReference>
<sequence>MAPAARAAQDYASCTGYIDTLPATIGASGNWCLRANRHTSQSNGAAITIAADNVTLDCNDFRLSGGGATTGVSATGTRQGVTVRRCRIQGFYFGIKLVGDGHLVEDNTVDRSGFIGVQTEGDATVIRGNAVSDTGGPTGFAYGIYALAPTSATAAPTIVDNLVSGVVPRVPGGVQVRGIMSNGLVQDNLVNISGVGPGRIGILLQAGGVARGNVLTGGGGAGNDGNHDYVPDTAIVGGGSARTVCSDNSVVGFHGDQAPAALISGCQAGGENLSHVKQAPPQVAP</sequence>
<dbReference type="SUPFAM" id="SSF51126">
    <property type="entry name" value="Pectin lyase-like"/>
    <property type="match status" value="1"/>
</dbReference>
<accession>A0A975ASL8</accession>
<evidence type="ECO:0008006" key="3">
    <source>
        <dbReference type="Google" id="ProtNLM"/>
    </source>
</evidence>
<dbReference type="Gene3D" id="2.160.20.10">
    <property type="entry name" value="Single-stranded right-handed beta-helix, Pectin lyase-like"/>
    <property type="match status" value="1"/>
</dbReference>